<sequence length="78" mass="8854">MFRLLKIILGFLAAILALFGTITDSTLIFSFMYFFLGLLLLVIGFSELKKIDNIAPILMLLLAGFFILGSFYIMFFET</sequence>
<protein>
    <submittedName>
        <fullName evidence="2">DUF3953 domain-containing protein</fullName>
    </submittedName>
</protein>
<keyword evidence="1" id="KW-1133">Transmembrane helix</keyword>
<evidence type="ECO:0000313" key="2">
    <source>
        <dbReference type="EMBL" id="TRZ39681.1"/>
    </source>
</evidence>
<dbReference type="Pfam" id="PF13129">
    <property type="entry name" value="DUF3953"/>
    <property type="match status" value="1"/>
</dbReference>
<dbReference type="Proteomes" id="UP000319837">
    <property type="component" value="Unassembled WGS sequence"/>
</dbReference>
<dbReference type="EMBL" id="RIBP01000001">
    <property type="protein sequence ID" value="TRZ39681.1"/>
    <property type="molecule type" value="Genomic_DNA"/>
</dbReference>
<organism evidence="2 3">
    <name type="scientific">Niallia circulans</name>
    <name type="common">Bacillus circulans</name>
    <dbReference type="NCBI Taxonomy" id="1397"/>
    <lineage>
        <taxon>Bacteria</taxon>
        <taxon>Bacillati</taxon>
        <taxon>Bacillota</taxon>
        <taxon>Bacilli</taxon>
        <taxon>Bacillales</taxon>
        <taxon>Bacillaceae</taxon>
        <taxon>Niallia</taxon>
    </lineage>
</organism>
<name>A0A553SRT6_NIACI</name>
<reference evidence="3" key="1">
    <citation type="submission" date="2018-10" db="EMBL/GenBank/DDBJ databases">
        <title>FDA dAtabase for Regulatory Grade micrObial Sequences (FDA-ARGOS): Supporting development and validation of Infectious Disease Dx tests.</title>
        <authorList>
            <person name="Minogue T."/>
            <person name="Wolcott M."/>
            <person name="Wasieloski L."/>
            <person name="Aguilar W."/>
            <person name="Moore D."/>
            <person name="Tallon L."/>
            <person name="Sadzewicz L."/>
            <person name="Sengamalay N."/>
            <person name="Ott S."/>
            <person name="Godinez A."/>
            <person name="Nagaraj S."/>
            <person name="Vavikolanu K."/>
            <person name="Vyas G."/>
            <person name="Nadendla S."/>
            <person name="George J."/>
            <person name="Sichtig H."/>
        </authorList>
    </citation>
    <scope>NUCLEOTIDE SEQUENCE [LARGE SCALE GENOMIC DNA]</scope>
    <source>
        <strain evidence="3">FDAARGOS_343</strain>
    </source>
</reference>
<proteinExistence type="predicted"/>
<keyword evidence="1" id="KW-0472">Membrane</keyword>
<feature type="transmembrane region" description="Helical" evidence="1">
    <location>
        <begin position="27"/>
        <end position="45"/>
    </location>
</feature>
<dbReference type="AlphaFoldDB" id="A0A553SRT6"/>
<accession>A0A553SRT6</accession>
<dbReference type="InterPro" id="IPR025018">
    <property type="entry name" value="DUF3953"/>
</dbReference>
<feature type="transmembrane region" description="Helical" evidence="1">
    <location>
        <begin position="57"/>
        <end position="75"/>
    </location>
</feature>
<keyword evidence="1" id="KW-0812">Transmembrane</keyword>
<dbReference type="RefSeq" id="WP_185763111.1">
    <property type="nucleotide sequence ID" value="NZ_RIBP01000001.1"/>
</dbReference>
<gene>
    <name evidence="2" type="ORF">CEQ21_01585</name>
</gene>
<evidence type="ECO:0000313" key="3">
    <source>
        <dbReference type="Proteomes" id="UP000319837"/>
    </source>
</evidence>
<comment type="caution">
    <text evidence="2">The sequence shown here is derived from an EMBL/GenBank/DDBJ whole genome shotgun (WGS) entry which is preliminary data.</text>
</comment>
<evidence type="ECO:0000256" key="1">
    <source>
        <dbReference type="SAM" id="Phobius"/>
    </source>
</evidence>